<dbReference type="EMBL" id="QTSX02003051">
    <property type="protein sequence ID" value="KAJ9072105.1"/>
    <property type="molecule type" value="Genomic_DNA"/>
</dbReference>
<gene>
    <name evidence="1" type="ORF">DSO57_1030560</name>
</gene>
<evidence type="ECO:0000313" key="2">
    <source>
        <dbReference type="Proteomes" id="UP001165960"/>
    </source>
</evidence>
<accession>A0ACC2TC83</accession>
<proteinExistence type="predicted"/>
<name>A0ACC2TC83_9FUNG</name>
<evidence type="ECO:0000313" key="1">
    <source>
        <dbReference type="EMBL" id="KAJ9072105.1"/>
    </source>
</evidence>
<reference evidence="1" key="1">
    <citation type="submission" date="2022-04" db="EMBL/GenBank/DDBJ databases">
        <title>Genome of the entomopathogenic fungus Entomophthora muscae.</title>
        <authorList>
            <person name="Elya C."/>
            <person name="Lovett B.R."/>
            <person name="Lee E."/>
            <person name="Macias A.M."/>
            <person name="Hajek A.E."/>
            <person name="De Bivort B.L."/>
            <person name="Kasson M.T."/>
            <person name="De Fine Licht H.H."/>
            <person name="Stajich J.E."/>
        </authorList>
    </citation>
    <scope>NUCLEOTIDE SEQUENCE</scope>
    <source>
        <strain evidence="1">Berkeley</strain>
    </source>
</reference>
<keyword evidence="2" id="KW-1185">Reference proteome</keyword>
<comment type="caution">
    <text evidence="1">The sequence shown here is derived from an EMBL/GenBank/DDBJ whole genome shotgun (WGS) entry which is preliminary data.</text>
</comment>
<protein>
    <submittedName>
        <fullName evidence="1">Uncharacterized protein</fullName>
    </submittedName>
</protein>
<dbReference type="Proteomes" id="UP001165960">
    <property type="component" value="Unassembled WGS sequence"/>
</dbReference>
<sequence>MQNGVVEPMEYDMEMFIETCSYCVYPGSYGTHRKMPDMINIIIRAMGQGLGLTSNFVGGEKCNDGGPEIEFKFEEEYRSAFIKPNLFDSHLYTENVNLHKVFQSLNSKHKYGVKIDLESLCNSTRIQKLNGLLDKPDSIYFKTSKGNQVYIETGTSEDGKVNYLSKRYNMSKDSLMTPTIWNHGDILDIFDSSESWSTSPLGSYTLEVLETLGYKVNRYPDPDRSQLALYLQMKKYNGQYKFSH</sequence>
<organism evidence="1 2">
    <name type="scientific">Entomophthora muscae</name>
    <dbReference type="NCBI Taxonomy" id="34485"/>
    <lineage>
        <taxon>Eukaryota</taxon>
        <taxon>Fungi</taxon>
        <taxon>Fungi incertae sedis</taxon>
        <taxon>Zoopagomycota</taxon>
        <taxon>Entomophthoromycotina</taxon>
        <taxon>Entomophthoromycetes</taxon>
        <taxon>Entomophthorales</taxon>
        <taxon>Entomophthoraceae</taxon>
        <taxon>Entomophthora</taxon>
    </lineage>
</organism>